<dbReference type="Proteomes" id="UP001465755">
    <property type="component" value="Unassembled WGS sequence"/>
</dbReference>
<gene>
    <name evidence="8" type="ORF">WJX73_006070</name>
</gene>
<comment type="similarity">
    <text evidence="7">Belongs to the inorganic phosphate transporter (PiT) (TC 2.A.20) family.</text>
</comment>
<evidence type="ECO:0000256" key="6">
    <source>
        <dbReference type="ARBA" id="ARBA00023136"/>
    </source>
</evidence>
<evidence type="ECO:0000313" key="9">
    <source>
        <dbReference type="Proteomes" id="UP001465755"/>
    </source>
</evidence>
<dbReference type="PANTHER" id="PTHR11101:SF96">
    <property type="entry name" value="PHOSPHATE TRANSPORTER"/>
    <property type="match status" value="1"/>
</dbReference>
<evidence type="ECO:0000256" key="4">
    <source>
        <dbReference type="ARBA" id="ARBA00022692"/>
    </source>
</evidence>
<evidence type="ECO:0000256" key="7">
    <source>
        <dbReference type="RuleBase" id="RU363058"/>
    </source>
</evidence>
<dbReference type="GO" id="GO:0005315">
    <property type="term" value="F:phosphate transmembrane transporter activity"/>
    <property type="evidence" value="ECO:0007669"/>
    <property type="project" value="InterPro"/>
</dbReference>
<feature type="transmembrane region" description="Helical" evidence="7">
    <location>
        <begin position="396"/>
        <end position="415"/>
    </location>
</feature>
<accession>A0AAW1NX15</accession>
<dbReference type="Pfam" id="PF01384">
    <property type="entry name" value="PHO4"/>
    <property type="match status" value="1"/>
</dbReference>
<reference evidence="8 9" key="1">
    <citation type="journal article" date="2024" name="Nat. Commun.">
        <title>Phylogenomics reveals the evolutionary origins of lichenization in chlorophyte algae.</title>
        <authorList>
            <person name="Puginier C."/>
            <person name="Libourel C."/>
            <person name="Otte J."/>
            <person name="Skaloud P."/>
            <person name="Haon M."/>
            <person name="Grisel S."/>
            <person name="Petersen M."/>
            <person name="Berrin J.G."/>
            <person name="Delaux P.M."/>
            <person name="Dal Grande F."/>
            <person name="Keller J."/>
        </authorList>
    </citation>
    <scope>NUCLEOTIDE SEQUENCE [LARGE SCALE GENOMIC DNA]</scope>
    <source>
        <strain evidence="8 9">SAG 2036</strain>
    </source>
</reference>
<evidence type="ECO:0000256" key="1">
    <source>
        <dbReference type="ARBA" id="ARBA00004141"/>
    </source>
</evidence>
<keyword evidence="6 7" id="KW-0472">Membrane</keyword>
<feature type="transmembrane region" description="Helical" evidence="7">
    <location>
        <begin position="44"/>
        <end position="63"/>
    </location>
</feature>
<organism evidence="8 9">
    <name type="scientific">Symbiochloris irregularis</name>
    <dbReference type="NCBI Taxonomy" id="706552"/>
    <lineage>
        <taxon>Eukaryota</taxon>
        <taxon>Viridiplantae</taxon>
        <taxon>Chlorophyta</taxon>
        <taxon>core chlorophytes</taxon>
        <taxon>Trebouxiophyceae</taxon>
        <taxon>Trebouxiales</taxon>
        <taxon>Trebouxiaceae</taxon>
        <taxon>Symbiochloris</taxon>
    </lineage>
</organism>
<dbReference type="GO" id="GO:0035435">
    <property type="term" value="P:phosphate ion transmembrane transport"/>
    <property type="evidence" value="ECO:0007669"/>
    <property type="project" value="TreeGrafter"/>
</dbReference>
<feature type="transmembrane region" description="Helical" evidence="7">
    <location>
        <begin position="490"/>
        <end position="511"/>
    </location>
</feature>
<feature type="transmembrane region" description="Helical" evidence="7">
    <location>
        <begin position="187"/>
        <end position="208"/>
    </location>
</feature>
<proteinExistence type="inferred from homology"/>
<keyword evidence="9" id="KW-1185">Reference proteome</keyword>
<feature type="transmembrane region" description="Helical" evidence="7">
    <location>
        <begin position="75"/>
        <end position="96"/>
    </location>
</feature>
<protein>
    <recommendedName>
        <fullName evidence="7">Phosphate transporter</fullName>
    </recommendedName>
</protein>
<feature type="transmembrane region" description="Helical" evidence="7">
    <location>
        <begin position="111"/>
        <end position="132"/>
    </location>
</feature>
<evidence type="ECO:0000256" key="3">
    <source>
        <dbReference type="ARBA" id="ARBA00022592"/>
    </source>
</evidence>
<name>A0AAW1NX15_9CHLO</name>
<keyword evidence="2 7" id="KW-0813">Transport</keyword>
<keyword evidence="3 7" id="KW-0592">Phosphate transport</keyword>
<sequence length="598" mass="63971">MGQAICIAGVCEFLGAILLGASVTDTIKNSIAKTSAYKNTPALLMYVMFSSLFTSAIWDNLTCHLELPVSTTHTIVGAIAGSSIAVFGFDSVLWSAHKADFPYIQGMSPIFASWACSPAAAAIMVVILYGCIVRPFILRSPNSFARAALVVPVLMGLTVFVIVIFIIQTGNKNKTWDTPFATWKSVVLSLGLGAFFMLLVGFLVVPYLRRKINRDHAALNQPKTAAADVNMTTEQIKVAELENGEGLKSARSNAAMIDGTPSAGVIDDINQGSGAGGDDKISRWASIAYRKSGFKWTYDNLQKTRIGRALFYGANYDVHSVVDESHKDYDKDVVGVWANAEVFDWRTERLFRYMQVASACVMSFAHGANDVANAMGPFAAVYNIWKSSSIPTKSNVPEWILVIGGAGIVCGLATFGYKIMRVLGTKAVKLTNSRGFCVELSTAIVVMVAAYTGLPVSTTQTVTGAIIAMGCFDGLKGVNWKVVAKMLSGWVLTIFVTALFSAGTVSLVLYAPSRPQSLDVNLQASALYNSTGAMIRELNTTNLAAGANTDPALTATLTGLAGTLRTLSNSTIPLPKQIVPLFQQTLRLYNSSSEVIAG</sequence>
<feature type="transmembrane region" description="Helical" evidence="7">
    <location>
        <begin position="436"/>
        <end position="454"/>
    </location>
</feature>
<evidence type="ECO:0000256" key="5">
    <source>
        <dbReference type="ARBA" id="ARBA00022989"/>
    </source>
</evidence>
<dbReference type="GO" id="GO:0016020">
    <property type="term" value="C:membrane"/>
    <property type="evidence" value="ECO:0007669"/>
    <property type="project" value="UniProtKB-SubCell"/>
</dbReference>
<keyword evidence="4 7" id="KW-0812">Transmembrane</keyword>
<dbReference type="AlphaFoldDB" id="A0AAW1NX15"/>
<comment type="function">
    <text evidence="7">Sodium-phosphate symporter.</text>
</comment>
<dbReference type="InterPro" id="IPR001204">
    <property type="entry name" value="Phos_transporter"/>
</dbReference>
<feature type="transmembrane region" description="Helical" evidence="7">
    <location>
        <begin position="144"/>
        <end position="167"/>
    </location>
</feature>
<evidence type="ECO:0000256" key="2">
    <source>
        <dbReference type="ARBA" id="ARBA00022448"/>
    </source>
</evidence>
<comment type="subcellular location">
    <subcellularLocation>
        <location evidence="1 7">Membrane</location>
        <topology evidence="1 7">Multi-pass membrane protein</topology>
    </subcellularLocation>
</comment>
<dbReference type="EMBL" id="JALJOQ010000092">
    <property type="protein sequence ID" value="KAK9799015.1"/>
    <property type="molecule type" value="Genomic_DNA"/>
</dbReference>
<keyword evidence="5 7" id="KW-1133">Transmembrane helix</keyword>
<dbReference type="PANTHER" id="PTHR11101">
    <property type="entry name" value="PHOSPHATE TRANSPORTER"/>
    <property type="match status" value="1"/>
</dbReference>
<comment type="caution">
    <text evidence="8">The sequence shown here is derived from an EMBL/GenBank/DDBJ whole genome shotgun (WGS) entry which is preliminary data.</text>
</comment>
<evidence type="ECO:0000313" key="8">
    <source>
        <dbReference type="EMBL" id="KAK9799015.1"/>
    </source>
</evidence>